<keyword evidence="2" id="KW-1185">Reference proteome</keyword>
<protein>
    <submittedName>
        <fullName evidence="1">Uncharacterized protein</fullName>
    </submittedName>
</protein>
<dbReference type="RefSeq" id="WP_020894768.1">
    <property type="nucleotide sequence ID" value="NZ_ATMR01000183.1"/>
</dbReference>
<evidence type="ECO:0000313" key="1">
    <source>
        <dbReference type="EMBL" id="EPR70480.1"/>
    </source>
</evidence>
<dbReference type="Proteomes" id="UP000014962">
    <property type="component" value="Unassembled WGS sequence"/>
</dbReference>
<accession>S7VJU0</accession>
<sequence length="43" mass="5235">MYHNTTAKFNAYYYAKEKILELEDEIENEYQEDFSQVLPVFIP</sequence>
<reference evidence="1 2" key="1">
    <citation type="journal article" date="2013" name="Genome Announc.">
        <title>Draft Genome Sequence of Winogradskyella psychrotolerans RS-3T, Isolated from the Marine Transect of Kongsfjorden, Ny-Alesund, Svalbard, Arctic Ocean.</title>
        <authorList>
            <person name="Kumar Pinnaka A."/>
            <person name="Ara S."/>
            <person name="Singh A."/>
            <person name="Shivaji S."/>
        </authorList>
    </citation>
    <scope>NUCLEOTIDE SEQUENCE [LARGE SCALE GENOMIC DNA]</scope>
    <source>
        <strain evidence="1 2">RS-3</strain>
    </source>
</reference>
<name>S7VJU0_9FLAO</name>
<proteinExistence type="predicted"/>
<gene>
    <name evidence="1" type="ORF">ADIWIN_3534</name>
</gene>
<dbReference type="eggNOG" id="COG0457">
    <property type="taxonomic scope" value="Bacteria"/>
</dbReference>
<dbReference type="AlphaFoldDB" id="S7VJU0"/>
<comment type="caution">
    <text evidence="1">The sequence shown here is derived from an EMBL/GenBank/DDBJ whole genome shotgun (WGS) entry which is preliminary data.</text>
</comment>
<organism evidence="1 2">
    <name type="scientific">Winogradskyella psychrotolerans RS-3</name>
    <dbReference type="NCBI Taxonomy" id="641526"/>
    <lineage>
        <taxon>Bacteria</taxon>
        <taxon>Pseudomonadati</taxon>
        <taxon>Bacteroidota</taxon>
        <taxon>Flavobacteriia</taxon>
        <taxon>Flavobacteriales</taxon>
        <taxon>Flavobacteriaceae</taxon>
        <taxon>Winogradskyella</taxon>
    </lineage>
</organism>
<dbReference type="EMBL" id="ATMR01000183">
    <property type="protein sequence ID" value="EPR70480.1"/>
    <property type="molecule type" value="Genomic_DNA"/>
</dbReference>
<evidence type="ECO:0000313" key="2">
    <source>
        <dbReference type="Proteomes" id="UP000014962"/>
    </source>
</evidence>